<dbReference type="RefSeq" id="WP_147902877.1">
    <property type="nucleotide sequence ID" value="NZ_BAAAGC010000002.1"/>
</dbReference>
<evidence type="ECO:0000313" key="2">
    <source>
        <dbReference type="Proteomes" id="UP000321814"/>
    </source>
</evidence>
<proteinExistence type="predicted"/>
<comment type="caution">
    <text evidence="1">The sequence shown here is derived from an EMBL/GenBank/DDBJ whole genome shotgun (WGS) entry which is preliminary data.</text>
</comment>
<name>A0A5C8M5C8_9GAMM</name>
<keyword evidence="2" id="KW-1185">Reference proteome</keyword>
<accession>A0A5C8M5C8</accession>
<evidence type="ECO:0000313" key="1">
    <source>
        <dbReference type="EMBL" id="TXK82952.1"/>
    </source>
</evidence>
<organism evidence="1 2">
    <name type="scientific">Rheinheimera tangshanensis</name>
    <dbReference type="NCBI Taxonomy" id="400153"/>
    <lineage>
        <taxon>Bacteria</taxon>
        <taxon>Pseudomonadati</taxon>
        <taxon>Pseudomonadota</taxon>
        <taxon>Gammaproteobacteria</taxon>
        <taxon>Chromatiales</taxon>
        <taxon>Chromatiaceae</taxon>
        <taxon>Rheinheimera</taxon>
    </lineage>
</organism>
<gene>
    <name evidence="1" type="ORF">FU839_01325</name>
</gene>
<protein>
    <submittedName>
        <fullName evidence="1">Uncharacterized protein</fullName>
    </submittedName>
</protein>
<dbReference type="OrthoDB" id="5771434at2"/>
<sequence length="245" mass="28176">MQLSPGLWEGISSDKMSYQVLEITEKGQHRFISAKLTNGFKNGIVYSFHDQQVKCSSSECIVDVAHPQRSDELLRLILTPYLDEYFTVLHIHRDQNGRPVLTEHYRLSKQTKKSTVTRFLDARLEQLKKLKPASEGEMDGVWIGVMNSSEGSADMVLLEFYSQQMSIITRYINGTEYTHVATFKPEDVSKRGEHFLIRATHPIKDSNRELTLHRNGDNFIEGYWSESLRGQIAYAGSFRLYHLGK</sequence>
<dbReference type="AlphaFoldDB" id="A0A5C8M5C8"/>
<dbReference type="EMBL" id="VRLR01000001">
    <property type="protein sequence ID" value="TXK82952.1"/>
    <property type="molecule type" value="Genomic_DNA"/>
</dbReference>
<reference evidence="1 2" key="1">
    <citation type="submission" date="2019-08" db="EMBL/GenBank/DDBJ databases">
        <title>Draft genome analysis of Rheinheimera tangshanensis isolated from the roots of fresh rice plants (Oryza sativa).</title>
        <authorList>
            <person name="Yu Q."/>
            <person name="Qi Y."/>
            <person name="Zhang H."/>
            <person name="Pu J."/>
        </authorList>
    </citation>
    <scope>NUCLEOTIDE SEQUENCE [LARGE SCALE GENOMIC DNA]</scope>
    <source>
        <strain evidence="1 2">JA3-B52</strain>
    </source>
</reference>
<dbReference type="Proteomes" id="UP000321814">
    <property type="component" value="Unassembled WGS sequence"/>
</dbReference>